<keyword evidence="2" id="KW-1185">Reference proteome</keyword>
<dbReference type="OrthoDB" id="10251744at2759"/>
<reference evidence="1 2" key="1">
    <citation type="submission" date="2018-08" db="EMBL/GenBank/DDBJ databases">
        <title>Genome and evolution of the arbuscular mycorrhizal fungus Diversispora epigaea (formerly Glomus versiforme) and its bacterial endosymbionts.</title>
        <authorList>
            <person name="Sun X."/>
            <person name="Fei Z."/>
            <person name="Harrison M."/>
        </authorList>
    </citation>
    <scope>NUCLEOTIDE SEQUENCE [LARGE SCALE GENOMIC DNA]</scope>
    <source>
        <strain evidence="1 2">IT104</strain>
    </source>
</reference>
<comment type="caution">
    <text evidence="1">The sequence shown here is derived from an EMBL/GenBank/DDBJ whole genome shotgun (WGS) entry which is preliminary data.</text>
</comment>
<protein>
    <submittedName>
        <fullName evidence="1">Uncharacterized protein</fullName>
    </submittedName>
</protein>
<dbReference type="EMBL" id="PQFF01000090">
    <property type="protein sequence ID" value="RHZ83377.1"/>
    <property type="molecule type" value="Genomic_DNA"/>
</dbReference>
<sequence length="113" mass="13488">MYYQKNRDFGKCNEEIVIFGYDNGCFNEIYQIIDTDYENDNNYELDEEIDTEVAYMANEIETTDFVDSNDKLKEEIYTIPQETRGKLTACCVIMKTEVFKNAEVKKNYRNYFN</sequence>
<gene>
    <name evidence="1" type="ORF">Glove_95g23</name>
</gene>
<proteinExistence type="predicted"/>
<organism evidence="1 2">
    <name type="scientific">Diversispora epigaea</name>
    <dbReference type="NCBI Taxonomy" id="1348612"/>
    <lineage>
        <taxon>Eukaryota</taxon>
        <taxon>Fungi</taxon>
        <taxon>Fungi incertae sedis</taxon>
        <taxon>Mucoromycota</taxon>
        <taxon>Glomeromycotina</taxon>
        <taxon>Glomeromycetes</taxon>
        <taxon>Diversisporales</taxon>
        <taxon>Diversisporaceae</taxon>
        <taxon>Diversispora</taxon>
    </lineage>
</organism>
<name>A0A397J7B5_9GLOM</name>
<evidence type="ECO:0000313" key="2">
    <source>
        <dbReference type="Proteomes" id="UP000266861"/>
    </source>
</evidence>
<dbReference type="AlphaFoldDB" id="A0A397J7B5"/>
<accession>A0A397J7B5</accession>
<evidence type="ECO:0000313" key="1">
    <source>
        <dbReference type="EMBL" id="RHZ83377.1"/>
    </source>
</evidence>
<dbReference type="Proteomes" id="UP000266861">
    <property type="component" value="Unassembled WGS sequence"/>
</dbReference>